<accession>A0A2W5P436</accession>
<name>A0A2W5P436_9SPHN</name>
<dbReference type="EMBL" id="QFQI01000009">
    <property type="protein sequence ID" value="PZQ59338.1"/>
    <property type="molecule type" value="Genomic_DNA"/>
</dbReference>
<comment type="caution">
    <text evidence="1">The sequence shown here is derived from an EMBL/GenBank/DDBJ whole genome shotgun (WGS) entry which is preliminary data.</text>
</comment>
<evidence type="ECO:0000313" key="1">
    <source>
        <dbReference type="EMBL" id="PZQ59338.1"/>
    </source>
</evidence>
<dbReference type="Pfam" id="PF06676">
    <property type="entry name" value="DUF1178"/>
    <property type="match status" value="1"/>
</dbReference>
<dbReference type="AlphaFoldDB" id="A0A2W5P436"/>
<evidence type="ECO:0000313" key="2">
    <source>
        <dbReference type="Proteomes" id="UP000249229"/>
    </source>
</evidence>
<dbReference type="PIRSF" id="PIRSF032131">
    <property type="entry name" value="UCP032131"/>
    <property type="match status" value="1"/>
</dbReference>
<sequence length="141" mass="14828">MIVFDLRCETGGHVFEAWFASSATYDEQRARRLVACSVCGDTGVDKAVMAPNVGVKGNRAVSPPAAKALLSRLAEAQAKLLDGSRWVGRDFAAEARAMHAGDKPDAPIHGQASVADIGRLVEEGVPVAPLPLPVTPPKTLN</sequence>
<protein>
    <submittedName>
        <fullName evidence="1">DUF1178 domain-containing protein</fullName>
    </submittedName>
</protein>
<reference evidence="1 2" key="1">
    <citation type="submission" date="2017-08" db="EMBL/GenBank/DDBJ databases">
        <title>Infants hospitalized years apart are colonized by the same room-sourced microbial strains.</title>
        <authorList>
            <person name="Brooks B."/>
            <person name="Olm M.R."/>
            <person name="Firek B.A."/>
            <person name="Baker R."/>
            <person name="Thomas B.C."/>
            <person name="Morowitz M.J."/>
            <person name="Banfield J.F."/>
        </authorList>
    </citation>
    <scope>NUCLEOTIDE SEQUENCE [LARGE SCALE GENOMIC DNA]</scope>
    <source>
        <strain evidence="1">S2_005_001_R1_22</strain>
    </source>
</reference>
<proteinExistence type="predicted"/>
<organism evidence="1 2">
    <name type="scientific">Sphingomonas taxi</name>
    <dbReference type="NCBI Taxonomy" id="1549858"/>
    <lineage>
        <taxon>Bacteria</taxon>
        <taxon>Pseudomonadati</taxon>
        <taxon>Pseudomonadota</taxon>
        <taxon>Alphaproteobacteria</taxon>
        <taxon>Sphingomonadales</taxon>
        <taxon>Sphingomonadaceae</taxon>
        <taxon>Sphingomonas</taxon>
    </lineage>
</organism>
<dbReference type="InterPro" id="IPR009562">
    <property type="entry name" value="DUF1178"/>
</dbReference>
<gene>
    <name evidence="1" type="ORF">DI544_11855</name>
</gene>
<dbReference type="Proteomes" id="UP000249229">
    <property type="component" value="Unassembled WGS sequence"/>
</dbReference>